<evidence type="ECO:0000313" key="1">
    <source>
        <dbReference type="EnsemblMetazoa" id="Aqu2.1.23818_001"/>
    </source>
</evidence>
<accession>A0A1X7U828</accession>
<name>A0A1X7U828_AMPQE</name>
<organism evidence="1">
    <name type="scientific">Amphimedon queenslandica</name>
    <name type="common">Sponge</name>
    <dbReference type="NCBI Taxonomy" id="400682"/>
    <lineage>
        <taxon>Eukaryota</taxon>
        <taxon>Metazoa</taxon>
        <taxon>Porifera</taxon>
        <taxon>Demospongiae</taxon>
        <taxon>Heteroscleromorpha</taxon>
        <taxon>Haplosclerida</taxon>
        <taxon>Niphatidae</taxon>
        <taxon>Amphimedon</taxon>
    </lineage>
</organism>
<proteinExistence type="predicted"/>
<dbReference type="EnsemblMetazoa" id="Aqu2.1.23818_001">
    <property type="protein sequence ID" value="Aqu2.1.23818_001"/>
    <property type="gene ID" value="Aqu2.1.23818"/>
</dbReference>
<reference evidence="1" key="1">
    <citation type="submission" date="2017-05" db="UniProtKB">
        <authorList>
            <consortium name="EnsemblMetazoa"/>
        </authorList>
    </citation>
    <scope>IDENTIFICATION</scope>
</reference>
<sequence length="279" mass="30769">MNACHGPDYNKSSYIIKERDNMKLIAVVLLVSIVGAMAQNPNLTDVQDRFESSIAMQSRQNHFFCLERTTTDMGMVEYTSFEQDSSAVWTLYVQMPLLGYLDVSRKGALMDIVSTLASINSDNLCIGTYEVTDISTFRESILIHIYGDSNRLAVNDIVNNFDARVRAALNNANDMSVINYPSQAGIITFNLTASSRFENPLYAGDQSSDGAVPINLAVYLGSYAGNLTFGTPVNNVSSSFCCHWVYPPDGGNVPDNSGILYSPLLPCIIKQISQRVFYN</sequence>
<dbReference type="OrthoDB" id="10634794at2759"/>
<dbReference type="InParanoid" id="A0A1X7U828"/>
<dbReference type="AlphaFoldDB" id="A0A1X7U828"/>
<protein>
    <submittedName>
        <fullName evidence="1">Uncharacterized protein</fullName>
    </submittedName>
</protein>